<name>A0A2B7XY13_9EURO</name>
<comment type="caution">
    <text evidence="1">The sequence shown here is derived from an EMBL/GenBank/DDBJ whole genome shotgun (WGS) entry which is preliminary data.</text>
</comment>
<dbReference type="STRING" id="1447875.A0A2B7XY13"/>
<evidence type="ECO:0000313" key="1">
    <source>
        <dbReference type="EMBL" id="PGH13512.1"/>
    </source>
</evidence>
<gene>
    <name evidence="1" type="ORF">AJ79_03643</name>
</gene>
<organism evidence="1 2">
    <name type="scientific">Helicocarpus griseus UAMH5409</name>
    <dbReference type="NCBI Taxonomy" id="1447875"/>
    <lineage>
        <taxon>Eukaryota</taxon>
        <taxon>Fungi</taxon>
        <taxon>Dikarya</taxon>
        <taxon>Ascomycota</taxon>
        <taxon>Pezizomycotina</taxon>
        <taxon>Eurotiomycetes</taxon>
        <taxon>Eurotiomycetidae</taxon>
        <taxon>Onygenales</taxon>
        <taxon>Ajellomycetaceae</taxon>
        <taxon>Helicocarpus</taxon>
    </lineage>
</organism>
<protein>
    <submittedName>
        <fullName evidence="1">Uncharacterized protein</fullName>
    </submittedName>
</protein>
<accession>A0A2B7XY13</accession>
<proteinExistence type="predicted"/>
<reference evidence="1 2" key="1">
    <citation type="submission" date="2017-10" db="EMBL/GenBank/DDBJ databases">
        <title>Comparative genomics in systemic dimorphic fungi from Ajellomycetaceae.</title>
        <authorList>
            <person name="Munoz J.F."/>
            <person name="Mcewen J.G."/>
            <person name="Clay O.K."/>
            <person name="Cuomo C.A."/>
        </authorList>
    </citation>
    <scope>NUCLEOTIDE SEQUENCE [LARGE SCALE GENOMIC DNA]</scope>
    <source>
        <strain evidence="1 2">UAMH5409</strain>
    </source>
</reference>
<evidence type="ECO:0000313" key="2">
    <source>
        <dbReference type="Proteomes" id="UP000223968"/>
    </source>
</evidence>
<dbReference type="Proteomes" id="UP000223968">
    <property type="component" value="Unassembled WGS sequence"/>
</dbReference>
<dbReference type="AlphaFoldDB" id="A0A2B7XY13"/>
<sequence>MAYLYTWEEFPKLMNEARDALEANLTSAAYLSRVLGESQMPHGFMGGYALNLWGSARSTTDIDIAVQATILQIQEILVKDNRRGKMLDHPKGPTASVLRLFVLADGNHDDFNVPASLVEMDLIFNGSLGVPVNIASGAETIDIETVSGRRSYPVLNIHNQMLDKEQRKALIGEFRGKNPHRSQGVAKLKEILGIV</sequence>
<keyword evidence="2" id="KW-1185">Reference proteome</keyword>
<dbReference type="OrthoDB" id="10066232at2759"/>
<dbReference type="EMBL" id="PDNB01000045">
    <property type="protein sequence ID" value="PGH13512.1"/>
    <property type="molecule type" value="Genomic_DNA"/>
</dbReference>